<dbReference type="RefSeq" id="WP_096666596.1">
    <property type="nucleotide sequence ID" value="NZ_AP018316.1"/>
</dbReference>
<accession>A0A1Z4V2D4</accession>
<dbReference type="Proteomes" id="UP000218702">
    <property type="component" value="Chromosome"/>
</dbReference>
<evidence type="ECO:0000313" key="1">
    <source>
        <dbReference type="EMBL" id="BAZ85648.1"/>
    </source>
</evidence>
<dbReference type="KEGG" id="dcm:NIES806_18520"/>
<reference evidence="1 2" key="1">
    <citation type="submission" date="2017-06" db="EMBL/GenBank/DDBJ databases">
        <title>Genome sequencing of cyanobaciteial culture collection at National Institute for Environmental Studies (NIES).</title>
        <authorList>
            <person name="Hirose Y."/>
            <person name="Shimura Y."/>
            <person name="Fujisawa T."/>
            <person name="Nakamura Y."/>
            <person name="Kawachi M."/>
        </authorList>
    </citation>
    <scope>NUCLEOTIDE SEQUENCE [LARGE SCALE GENOMIC DNA]</scope>
    <source>
        <strain evidence="1 2">NIES-806</strain>
    </source>
</reference>
<evidence type="ECO:0000313" key="2">
    <source>
        <dbReference type="Proteomes" id="UP000218702"/>
    </source>
</evidence>
<dbReference type="OrthoDB" id="428699at2"/>
<protein>
    <submittedName>
        <fullName evidence="1">Uncharacterized protein</fullName>
    </submittedName>
</protein>
<dbReference type="AlphaFoldDB" id="A0A1Z4V2D4"/>
<keyword evidence="2" id="KW-1185">Reference proteome</keyword>
<gene>
    <name evidence="1" type="ORF">NIES806_18520</name>
</gene>
<sequence length="118" mass="13242">MINLELAESDVFTNLNVSLLLESLTSGKIVASIREFPDCRVQADTRETAIAQIQATFLERLKNIEAVSWKVPINTSEPAWVKFAGVFKDDTDFAAVIESIRAERTIDDDSEIDPSYYL</sequence>
<name>A0A1Z4V2D4_9CYAN</name>
<proteinExistence type="predicted"/>
<dbReference type="EMBL" id="AP018316">
    <property type="protein sequence ID" value="BAZ85648.1"/>
    <property type="molecule type" value="Genomic_DNA"/>
</dbReference>
<organism evidence="1 2">
    <name type="scientific">Dolichospermum compactum NIES-806</name>
    <dbReference type="NCBI Taxonomy" id="1973481"/>
    <lineage>
        <taxon>Bacteria</taxon>
        <taxon>Bacillati</taxon>
        <taxon>Cyanobacteriota</taxon>
        <taxon>Cyanophyceae</taxon>
        <taxon>Nostocales</taxon>
        <taxon>Aphanizomenonaceae</taxon>
        <taxon>Dolichospermum</taxon>
        <taxon>Dolichospermum compactum</taxon>
    </lineage>
</organism>